<keyword evidence="8" id="KW-1185">Reference proteome</keyword>
<keyword evidence="2" id="KW-1003">Cell membrane</keyword>
<feature type="transmembrane region" description="Helical" evidence="6">
    <location>
        <begin position="74"/>
        <end position="94"/>
    </location>
</feature>
<feature type="transmembrane region" description="Helical" evidence="6">
    <location>
        <begin position="258"/>
        <end position="278"/>
    </location>
</feature>
<evidence type="ECO:0000313" key="7">
    <source>
        <dbReference type="EMBL" id="MFC7204806.1"/>
    </source>
</evidence>
<evidence type="ECO:0000256" key="5">
    <source>
        <dbReference type="ARBA" id="ARBA00023136"/>
    </source>
</evidence>
<dbReference type="Pfam" id="PF07690">
    <property type="entry name" value="MFS_1"/>
    <property type="match status" value="1"/>
</dbReference>
<feature type="transmembrane region" description="Helical" evidence="6">
    <location>
        <begin position="139"/>
        <end position="162"/>
    </location>
</feature>
<dbReference type="EMBL" id="JBHTAA010000005">
    <property type="protein sequence ID" value="MFC7204806.1"/>
    <property type="molecule type" value="Genomic_DNA"/>
</dbReference>
<feature type="transmembrane region" description="Helical" evidence="6">
    <location>
        <begin position="378"/>
        <end position="396"/>
    </location>
</feature>
<feature type="transmembrane region" description="Helical" evidence="6">
    <location>
        <begin position="226"/>
        <end position="252"/>
    </location>
</feature>
<organism evidence="7 8">
    <name type="scientific">Haloferax namakaokahaiae</name>
    <dbReference type="NCBI Taxonomy" id="1748331"/>
    <lineage>
        <taxon>Archaea</taxon>
        <taxon>Methanobacteriati</taxon>
        <taxon>Methanobacteriota</taxon>
        <taxon>Stenosarchaea group</taxon>
        <taxon>Halobacteria</taxon>
        <taxon>Halobacteriales</taxon>
        <taxon>Haloferacaceae</taxon>
        <taxon>Haloferax</taxon>
    </lineage>
</organism>
<dbReference type="PANTHER" id="PTHR23513:SF6">
    <property type="entry name" value="MAJOR FACILITATOR SUPERFAMILY ASSOCIATED DOMAIN-CONTAINING PROTEIN"/>
    <property type="match status" value="1"/>
</dbReference>
<feature type="transmembrane region" description="Helical" evidence="6">
    <location>
        <begin position="344"/>
        <end position="372"/>
    </location>
</feature>
<dbReference type="Gene3D" id="1.20.1250.20">
    <property type="entry name" value="MFS general substrate transporter like domains"/>
    <property type="match status" value="1"/>
</dbReference>
<name>A0ABD5ZIG0_9EURY</name>
<protein>
    <submittedName>
        <fullName evidence="7">MFS transporter</fullName>
    </submittedName>
</protein>
<keyword evidence="5 6" id="KW-0472">Membrane</keyword>
<dbReference type="CDD" id="cd06173">
    <property type="entry name" value="MFS_MefA_like"/>
    <property type="match status" value="1"/>
</dbReference>
<sequence>MSSLYRNSGFMRLFLGRIVTNAGDSAYGIAAMWLVFELTGSSFYTGLAGFLSFGPQALQFLVGPLIDRWPVRNLLVGTQFAQMVGVSLIPLAAFTGHLSVWVVLVLMPVLAFLNQFVYPAQHAVLPKLVTDDQLVEANSLFSFGYQGTDLVFTALSGALIAVVGATNLFALDAVTFAVAVLLFVGLRIPREEPSNDSESDDESSSSAFADYRAELREGFDYIRGSVFSTMVVGSVVVNAAYAMLIAVLPAFADSLGGPAAYGLVAAAMGGGSLVGTIVASRVEHHPYGRVAIASYVLSAACLGIAFTVSWLPATIAFVFAAFVPSGLTSVLFRSMVQSAIDDSLLGRVFSVISSLSTLMMPVGALFGGYIATYAGVETVVAVLPVCWGLLAVYFGLHPKLRRLPAVTSADELSLGVRRGTPVSDG</sequence>
<keyword evidence="4 6" id="KW-1133">Transmembrane helix</keyword>
<dbReference type="InterPro" id="IPR011701">
    <property type="entry name" value="MFS"/>
</dbReference>
<comment type="subcellular location">
    <subcellularLocation>
        <location evidence="1">Cell membrane</location>
        <topology evidence="1">Multi-pass membrane protein</topology>
    </subcellularLocation>
</comment>
<feature type="transmembrane region" description="Helical" evidence="6">
    <location>
        <begin position="42"/>
        <end position="62"/>
    </location>
</feature>
<comment type="caution">
    <text evidence="7">The sequence shown here is derived from an EMBL/GenBank/DDBJ whole genome shotgun (WGS) entry which is preliminary data.</text>
</comment>
<keyword evidence="3 6" id="KW-0812">Transmembrane</keyword>
<evidence type="ECO:0000313" key="8">
    <source>
        <dbReference type="Proteomes" id="UP001596481"/>
    </source>
</evidence>
<evidence type="ECO:0000256" key="2">
    <source>
        <dbReference type="ARBA" id="ARBA00022475"/>
    </source>
</evidence>
<feature type="transmembrane region" description="Helical" evidence="6">
    <location>
        <begin position="290"/>
        <end position="308"/>
    </location>
</feature>
<evidence type="ECO:0000256" key="1">
    <source>
        <dbReference type="ARBA" id="ARBA00004651"/>
    </source>
</evidence>
<feature type="transmembrane region" description="Helical" evidence="6">
    <location>
        <begin position="12"/>
        <end position="36"/>
    </location>
</feature>
<dbReference type="AlphaFoldDB" id="A0ABD5ZIG0"/>
<dbReference type="Proteomes" id="UP001596481">
    <property type="component" value="Unassembled WGS sequence"/>
</dbReference>
<evidence type="ECO:0000256" key="3">
    <source>
        <dbReference type="ARBA" id="ARBA00022692"/>
    </source>
</evidence>
<feature type="transmembrane region" description="Helical" evidence="6">
    <location>
        <begin position="314"/>
        <end position="332"/>
    </location>
</feature>
<proteinExistence type="predicted"/>
<dbReference type="PANTHER" id="PTHR23513">
    <property type="entry name" value="INTEGRAL MEMBRANE EFFLUX PROTEIN-RELATED"/>
    <property type="match status" value="1"/>
</dbReference>
<evidence type="ECO:0000256" key="4">
    <source>
        <dbReference type="ARBA" id="ARBA00022989"/>
    </source>
</evidence>
<dbReference type="InterPro" id="IPR036259">
    <property type="entry name" value="MFS_trans_sf"/>
</dbReference>
<accession>A0ABD5ZIG0</accession>
<dbReference type="SUPFAM" id="SSF103473">
    <property type="entry name" value="MFS general substrate transporter"/>
    <property type="match status" value="1"/>
</dbReference>
<dbReference type="RefSeq" id="WP_390224814.1">
    <property type="nucleotide sequence ID" value="NZ_JBHTAA010000005.1"/>
</dbReference>
<reference evidence="7 8" key="1">
    <citation type="journal article" date="2019" name="Int. J. Syst. Evol. Microbiol.">
        <title>The Global Catalogue of Microorganisms (GCM) 10K type strain sequencing project: providing services to taxonomists for standard genome sequencing and annotation.</title>
        <authorList>
            <consortium name="The Broad Institute Genomics Platform"/>
            <consortium name="The Broad Institute Genome Sequencing Center for Infectious Disease"/>
            <person name="Wu L."/>
            <person name="Ma J."/>
        </authorList>
    </citation>
    <scope>NUCLEOTIDE SEQUENCE [LARGE SCALE GENOMIC DNA]</scope>
    <source>
        <strain evidence="7 8">DSM 29988</strain>
    </source>
</reference>
<gene>
    <name evidence="7" type="ORF">ACFQJC_14910</name>
</gene>
<dbReference type="GO" id="GO:0005886">
    <property type="term" value="C:plasma membrane"/>
    <property type="evidence" value="ECO:0007669"/>
    <property type="project" value="UniProtKB-SubCell"/>
</dbReference>
<evidence type="ECO:0000256" key="6">
    <source>
        <dbReference type="SAM" id="Phobius"/>
    </source>
</evidence>